<gene>
    <name evidence="1" type="ORF">ACFO6V_19295</name>
</gene>
<organism evidence="1 2">
    <name type="scientific">Promicromonospora alba</name>
    <dbReference type="NCBI Taxonomy" id="1616110"/>
    <lineage>
        <taxon>Bacteria</taxon>
        <taxon>Bacillati</taxon>
        <taxon>Actinomycetota</taxon>
        <taxon>Actinomycetes</taxon>
        <taxon>Micrococcales</taxon>
        <taxon>Promicromonosporaceae</taxon>
        <taxon>Promicromonospora</taxon>
    </lineage>
</organism>
<sequence>MLVLSCLPDAPWLPPGGRADVVVHDPDDPVPSPLGLVRLLVTDSDGRIFCRARTGDRPGWDLPTAPVPDGGRQTAVEKLTTAVFGQVTATELVGYVRNTVPAGTRYEWPAPVAHFAVYRVLDHAVPVLDGTWLDDDAAAEHLGERHWWPLIAVGHDKGSSCRHSATQG</sequence>
<dbReference type="GO" id="GO:0016787">
    <property type="term" value="F:hydrolase activity"/>
    <property type="evidence" value="ECO:0007669"/>
    <property type="project" value="UniProtKB-KW"/>
</dbReference>
<dbReference type="Proteomes" id="UP001596011">
    <property type="component" value="Unassembled WGS sequence"/>
</dbReference>
<accession>A0ABV9HJG8</accession>
<reference evidence="2" key="1">
    <citation type="journal article" date="2019" name="Int. J. Syst. Evol. Microbiol.">
        <title>The Global Catalogue of Microorganisms (GCM) 10K type strain sequencing project: providing services to taxonomists for standard genome sequencing and annotation.</title>
        <authorList>
            <consortium name="The Broad Institute Genomics Platform"/>
            <consortium name="The Broad Institute Genome Sequencing Center for Infectious Disease"/>
            <person name="Wu L."/>
            <person name="Ma J."/>
        </authorList>
    </citation>
    <scope>NUCLEOTIDE SEQUENCE [LARGE SCALE GENOMIC DNA]</scope>
    <source>
        <strain evidence="2">CCUG 42722</strain>
    </source>
</reference>
<keyword evidence="2" id="KW-1185">Reference proteome</keyword>
<evidence type="ECO:0000313" key="1">
    <source>
        <dbReference type="EMBL" id="MFC4630398.1"/>
    </source>
</evidence>
<proteinExistence type="predicted"/>
<evidence type="ECO:0000313" key="2">
    <source>
        <dbReference type="Proteomes" id="UP001596011"/>
    </source>
</evidence>
<comment type="caution">
    <text evidence="1">The sequence shown here is derived from an EMBL/GenBank/DDBJ whole genome shotgun (WGS) entry which is preliminary data.</text>
</comment>
<protein>
    <submittedName>
        <fullName evidence="1">NUDIX hydrolase</fullName>
    </submittedName>
</protein>
<dbReference type="RefSeq" id="WP_377138051.1">
    <property type="nucleotide sequence ID" value="NZ_JBHSFI010000005.1"/>
</dbReference>
<name>A0ABV9HJG8_9MICO</name>
<dbReference type="EMBL" id="JBHSFI010000005">
    <property type="protein sequence ID" value="MFC4630398.1"/>
    <property type="molecule type" value="Genomic_DNA"/>
</dbReference>
<keyword evidence="1" id="KW-0378">Hydrolase</keyword>